<dbReference type="PROSITE" id="PS51186">
    <property type="entry name" value="GNAT"/>
    <property type="match status" value="1"/>
</dbReference>
<dbReference type="AlphaFoldDB" id="A0A223KPV3"/>
<dbReference type="Gene3D" id="3.40.630.30">
    <property type="match status" value="1"/>
</dbReference>
<dbReference type="KEGG" id="bcoh:BC6307_09800"/>
<organism evidence="2 3">
    <name type="scientific">Sutcliffiella cohnii</name>
    <dbReference type="NCBI Taxonomy" id="33932"/>
    <lineage>
        <taxon>Bacteria</taxon>
        <taxon>Bacillati</taxon>
        <taxon>Bacillota</taxon>
        <taxon>Bacilli</taxon>
        <taxon>Bacillales</taxon>
        <taxon>Bacillaceae</taxon>
        <taxon>Sutcliffiella</taxon>
    </lineage>
</organism>
<accession>A0A223KPV3</accession>
<name>A0A223KPV3_9BACI</name>
<dbReference type="PANTHER" id="PTHR43441:SF12">
    <property type="entry name" value="RIBOSOMAL N-ACETYLTRANSFERASE YDAF-RELATED"/>
    <property type="match status" value="1"/>
</dbReference>
<evidence type="ECO:0000313" key="2">
    <source>
        <dbReference type="EMBL" id="AST91555.1"/>
    </source>
</evidence>
<dbReference type="GO" id="GO:0008999">
    <property type="term" value="F:protein-N-terminal-alanine acetyltransferase activity"/>
    <property type="evidence" value="ECO:0007669"/>
    <property type="project" value="TreeGrafter"/>
</dbReference>
<dbReference type="InterPro" id="IPR051908">
    <property type="entry name" value="Ribosomal_N-acetyltransferase"/>
</dbReference>
<keyword evidence="2" id="KW-0808">Transferase</keyword>
<protein>
    <submittedName>
        <fullName evidence="2">Alanine acetyltransferase</fullName>
    </submittedName>
</protein>
<proteinExistence type="predicted"/>
<dbReference type="Proteomes" id="UP000215224">
    <property type="component" value="Chromosome"/>
</dbReference>
<reference evidence="2 3" key="1">
    <citation type="submission" date="2016-12" db="EMBL/GenBank/DDBJ databases">
        <title>The whole genome sequencing and assembly of Bacillus cohnii DSM 6307T strain.</title>
        <authorList>
            <person name="Lee Y.-J."/>
            <person name="Yi H."/>
            <person name="Bahn Y.-S."/>
            <person name="Kim J.F."/>
            <person name="Lee D.-W."/>
        </authorList>
    </citation>
    <scope>NUCLEOTIDE SEQUENCE [LARGE SCALE GENOMIC DNA]</scope>
    <source>
        <strain evidence="2 3">DSM 6307</strain>
    </source>
</reference>
<evidence type="ECO:0000313" key="3">
    <source>
        <dbReference type="Proteomes" id="UP000215224"/>
    </source>
</evidence>
<dbReference type="SUPFAM" id="SSF55729">
    <property type="entry name" value="Acyl-CoA N-acyltransferases (Nat)"/>
    <property type="match status" value="1"/>
</dbReference>
<dbReference type="RefSeq" id="WP_066413608.1">
    <property type="nucleotide sequence ID" value="NZ_CP018866.1"/>
</dbReference>
<dbReference type="EMBL" id="CP018866">
    <property type="protein sequence ID" value="AST91555.1"/>
    <property type="molecule type" value="Genomic_DNA"/>
</dbReference>
<dbReference type="STRING" id="1314751.GCA_001591425_01277"/>
<dbReference type="InterPro" id="IPR016181">
    <property type="entry name" value="Acyl_CoA_acyltransferase"/>
</dbReference>
<feature type="domain" description="N-acetyltransferase" evidence="1">
    <location>
        <begin position="9"/>
        <end position="166"/>
    </location>
</feature>
<dbReference type="PANTHER" id="PTHR43441">
    <property type="entry name" value="RIBOSOMAL-PROTEIN-SERINE ACETYLTRANSFERASE"/>
    <property type="match status" value="1"/>
</dbReference>
<dbReference type="GO" id="GO:0005737">
    <property type="term" value="C:cytoplasm"/>
    <property type="evidence" value="ECO:0007669"/>
    <property type="project" value="TreeGrafter"/>
</dbReference>
<dbReference type="GO" id="GO:1990189">
    <property type="term" value="F:protein N-terminal-serine acetyltransferase activity"/>
    <property type="evidence" value="ECO:0007669"/>
    <property type="project" value="TreeGrafter"/>
</dbReference>
<evidence type="ECO:0000259" key="1">
    <source>
        <dbReference type="PROSITE" id="PS51186"/>
    </source>
</evidence>
<dbReference type="InterPro" id="IPR000182">
    <property type="entry name" value="GNAT_dom"/>
</dbReference>
<dbReference type="Pfam" id="PF13302">
    <property type="entry name" value="Acetyltransf_3"/>
    <property type="match status" value="1"/>
</dbReference>
<sequence>MYISINKQVGLKLVELSDAPILYKLINESRAYLREWLPWIDRIKSKNDMELFILNCFYGYEANGIINTVILFNKKIVGMAGYNMIDWMNRTTSIGYWIDQRYQGKGITTLVAYTLTDYAFKNLKLNRVEIRAAVQNKKSRAIPEKLGYQKEGRLKQAEWVNDRFLDHVLYGIVESDWK</sequence>
<gene>
    <name evidence="2" type="ORF">BC6307_09800</name>
</gene>
<keyword evidence="3" id="KW-1185">Reference proteome</keyword>